<proteinExistence type="predicted"/>
<evidence type="ECO:0008006" key="3">
    <source>
        <dbReference type="Google" id="ProtNLM"/>
    </source>
</evidence>
<evidence type="ECO:0000313" key="1">
    <source>
        <dbReference type="EMBL" id="MDQ0448641.1"/>
    </source>
</evidence>
<comment type="caution">
    <text evidence="1">The sequence shown here is derived from an EMBL/GenBank/DDBJ whole genome shotgun (WGS) entry which is preliminary data.</text>
</comment>
<evidence type="ECO:0000313" key="2">
    <source>
        <dbReference type="Proteomes" id="UP001231124"/>
    </source>
</evidence>
<name>A0ABU0I217_9HYPH</name>
<dbReference type="RefSeq" id="WP_238207847.1">
    <property type="nucleotide sequence ID" value="NZ_BPQE01000039.1"/>
</dbReference>
<gene>
    <name evidence="1" type="ORF">QO012_003152</name>
</gene>
<dbReference type="Proteomes" id="UP001231124">
    <property type="component" value="Unassembled WGS sequence"/>
</dbReference>
<accession>A0ABU0I217</accession>
<protein>
    <recommendedName>
        <fullName evidence="3">MxaH protein</fullName>
    </recommendedName>
</protein>
<organism evidence="1 2">
    <name type="scientific">Methylobacterium aerolatum</name>
    <dbReference type="NCBI Taxonomy" id="418708"/>
    <lineage>
        <taxon>Bacteria</taxon>
        <taxon>Pseudomonadati</taxon>
        <taxon>Pseudomonadota</taxon>
        <taxon>Alphaproteobacteria</taxon>
        <taxon>Hyphomicrobiales</taxon>
        <taxon>Methylobacteriaceae</taxon>
        <taxon>Methylobacterium</taxon>
    </lineage>
</organism>
<dbReference type="EMBL" id="JAUSVP010000009">
    <property type="protein sequence ID" value="MDQ0448641.1"/>
    <property type="molecule type" value="Genomic_DNA"/>
</dbReference>
<reference evidence="1 2" key="1">
    <citation type="submission" date="2023-07" db="EMBL/GenBank/DDBJ databases">
        <title>Genomic Encyclopedia of Type Strains, Phase IV (KMG-IV): sequencing the most valuable type-strain genomes for metagenomic binning, comparative biology and taxonomic classification.</title>
        <authorList>
            <person name="Goeker M."/>
        </authorList>
    </citation>
    <scope>NUCLEOTIDE SEQUENCE [LARGE SCALE GENOMIC DNA]</scope>
    <source>
        <strain evidence="1 2">DSM 19013</strain>
    </source>
</reference>
<keyword evidence="2" id="KW-1185">Reference proteome</keyword>
<sequence length="172" mass="18872">MRRWLPLPALTLLVPLAACDRGEEEARRDETVVARTSETELPAWLSHKDGTDPARWLAGREAGHPLANDAPPVQAMRASLARAAEGFIEDRRMIANRTVQLGEMLAETGTSESYRDLLDGLGRIAAARGRHKSLYGEMCQHYVNIRNRGLGHEAALAELAENEVRPLTGSAP</sequence>